<dbReference type="STRING" id="928856.SAMN04488049_11394"/>
<proteinExistence type="inferred from homology"/>
<dbReference type="InterPro" id="IPR003423">
    <property type="entry name" value="OMP_efflux"/>
</dbReference>
<dbReference type="PANTHER" id="PTHR30203:SF25">
    <property type="entry name" value="OUTER MEMBRANE PROTEIN-RELATED"/>
    <property type="match status" value="1"/>
</dbReference>
<dbReference type="EMBL" id="CYSD01000002">
    <property type="protein sequence ID" value="CUH74997.1"/>
    <property type="molecule type" value="Genomic_DNA"/>
</dbReference>
<sequence>MRSFIALSACACLMSCAAVGPNYVPPQINLPDSFAFSARNQLEAAAQERWWERFGDKELNALMSEGLAASLDIQIATERLTEARATYRAQRSGASQVSGDLSLQADRFDGGGSRELAEFDAAYVFDLFGGFRRRREQALATVDATAAEAQTTRLAFQAELFSAYIEARFFQRSQVITRRSIKNRSETLKLIDQRREVDEATLIDNRRAEGELALQRANLPAFKTGFEVNTVRLGTLLGKSSPEIAARLKKSYKGIPLPRKTYGAGVPANLLRNRPDIRAAERRLASSMAAVGVSEAELYPSLSVGGTIRVSSDNSLQIGPALTIPLLSRPRLLANRDAAISRARQAELQWQSAVRDAIGEVEENLSRSKNGWTEISQLRRAAVSYSQLSKLSRDAYSLGAATLFETLDAEDDLTGTQTRLAQAYRSYALAQAQLAIATGRGSMVGAPTDETGTERPTN</sequence>
<dbReference type="NCBIfam" id="TIGR01845">
    <property type="entry name" value="outer_NodT"/>
    <property type="match status" value="1"/>
</dbReference>
<dbReference type="Gene3D" id="1.20.1600.10">
    <property type="entry name" value="Outer membrane efflux proteins (OEP)"/>
    <property type="match status" value="1"/>
</dbReference>
<accession>A0A0P1G035</accession>
<name>A0A0P1G035_9RHOB</name>
<dbReference type="SUPFAM" id="SSF56954">
    <property type="entry name" value="Outer membrane efflux proteins (OEP)"/>
    <property type="match status" value="1"/>
</dbReference>
<dbReference type="OrthoDB" id="7181739at2"/>
<dbReference type="GO" id="GO:0005886">
    <property type="term" value="C:plasma membrane"/>
    <property type="evidence" value="ECO:0007669"/>
    <property type="project" value="UniProtKB-SubCell"/>
</dbReference>
<dbReference type="PANTHER" id="PTHR30203">
    <property type="entry name" value="OUTER MEMBRANE CATION EFFLUX PROTEIN"/>
    <property type="match status" value="1"/>
</dbReference>
<keyword evidence="2" id="KW-0564">Palmitate</keyword>
<keyword evidence="2" id="KW-0449">Lipoprotein</keyword>
<dbReference type="GO" id="GO:0015562">
    <property type="term" value="F:efflux transmembrane transporter activity"/>
    <property type="evidence" value="ECO:0007669"/>
    <property type="project" value="InterPro"/>
</dbReference>
<comment type="subcellular location">
    <subcellularLocation>
        <location evidence="2">Cell membrane</location>
        <topology evidence="2">Lipid-anchor</topology>
    </subcellularLocation>
</comment>
<dbReference type="Proteomes" id="UP000052022">
    <property type="component" value="Unassembled WGS sequence"/>
</dbReference>
<protein>
    <submittedName>
        <fullName evidence="3">Cation efflux system protein CusC</fullName>
    </submittedName>
</protein>
<dbReference type="InterPro" id="IPR010131">
    <property type="entry name" value="MdtP/NodT-like"/>
</dbReference>
<keyword evidence="4" id="KW-1185">Reference proteome</keyword>
<keyword evidence="2" id="KW-0472">Membrane</keyword>
<evidence type="ECO:0000313" key="3">
    <source>
        <dbReference type="EMBL" id="CUH74997.1"/>
    </source>
</evidence>
<keyword evidence="2" id="KW-1134">Transmembrane beta strand</keyword>
<evidence type="ECO:0000256" key="2">
    <source>
        <dbReference type="RuleBase" id="RU362097"/>
    </source>
</evidence>
<keyword evidence="2" id="KW-0812">Transmembrane</keyword>
<feature type="chain" id="PRO_5005962934" evidence="2">
    <location>
        <begin position="18"/>
        <end position="458"/>
    </location>
</feature>
<dbReference type="Gene3D" id="2.20.200.10">
    <property type="entry name" value="Outer membrane efflux proteins (OEP)"/>
    <property type="match status" value="1"/>
</dbReference>
<comment type="similarity">
    <text evidence="1 2">Belongs to the outer membrane factor (OMF) (TC 1.B.17) family.</text>
</comment>
<organism evidence="3 4">
    <name type="scientific">Tritonibacter multivorans</name>
    <dbReference type="NCBI Taxonomy" id="928856"/>
    <lineage>
        <taxon>Bacteria</taxon>
        <taxon>Pseudomonadati</taxon>
        <taxon>Pseudomonadota</taxon>
        <taxon>Alphaproteobacteria</taxon>
        <taxon>Rhodobacterales</taxon>
        <taxon>Paracoccaceae</taxon>
        <taxon>Tritonibacter</taxon>
    </lineage>
</organism>
<feature type="signal peptide" evidence="2">
    <location>
        <begin position="1"/>
        <end position="17"/>
    </location>
</feature>
<dbReference type="Pfam" id="PF02321">
    <property type="entry name" value="OEP"/>
    <property type="match status" value="2"/>
</dbReference>
<keyword evidence="2" id="KW-0732">Signal</keyword>
<reference evidence="3 4" key="1">
    <citation type="submission" date="2015-09" db="EMBL/GenBank/DDBJ databases">
        <authorList>
            <consortium name="Swine Surveillance"/>
        </authorList>
    </citation>
    <scope>NUCLEOTIDE SEQUENCE [LARGE SCALE GENOMIC DNA]</scope>
    <source>
        <strain evidence="3 4">CECT 7557</strain>
    </source>
</reference>
<dbReference type="AlphaFoldDB" id="A0A0P1G035"/>
<evidence type="ECO:0000256" key="1">
    <source>
        <dbReference type="ARBA" id="ARBA00007613"/>
    </source>
</evidence>
<gene>
    <name evidence="3" type="primary">cusC</name>
    <name evidence="3" type="ORF">TRM7557_00184</name>
</gene>
<evidence type="ECO:0000313" key="4">
    <source>
        <dbReference type="Proteomes" id="UP000052022"/>
    </source>
</evidence>